<proteinExistence type="predicted"/>
<protein>
    <submittedName>
        <fullName evidence="2">Uncharacterized protein</fullName>
    </submittedName>
</protein>
<accession>A0A8S5TYV8</accession>
<evidence type="ECO:0000313" key="2">
    <source>
        <dbReference type="EMBL" id="DAF87392.1"/>
    </source>
</evidence>
<organism evidence="2">
    <name type="scientific">Siphoviridae sp. ctnPP24</name>
    <dbReference type="NCBI Taxonomy" id="2825662"/>
    <lineage>
        <taxon>Viruses</taxon>
        <taxon>Duplodnaviria</taxon>
        <taxon>Heunggongvirae</taxon>
        <taxon>Uroviricota</taxon>
        <taxon>Caudoviricetes</taxon>
    </lineage>
</organism>
<keyword evidence="1" id="KW-0812">Transmembrane</keyword>
<dbReference type="EMBL" id="BK015962">
    <property type="protein sequence ID" value="DAF87392.1"/>
    <property type="molecule type" value="Genomic_DNA"/>
</dbReference>
<reference evidence="2" key="1">
    <citation type="journal article" date="2021" name="Proc. Natl. Acad. Sci. U.S.A.">
        <title>A Catalog of Tens of Thousands of Viruses from Human Metagenomes Reveals Hidden Associations with Chronic Diseases.</title>
        <authorList>
            <person name="Tisza M.J."/>
            <person name="Buck C.B."/>
        </authorList>
    </citation>
    <scope>NUCLEOTIDE SEQUENCE</scope>
    <source>
        <strain evidence="2">CtnPP24</strain>
    </source>
</reference>
<sequence>MNTEVIKEIANQLGIAVSAVTKDVIPAYASYVIAYNISMALMFIAVASGLLVLARFFMAKSKQYADWEKENTSNKQNEAKDKYETFAVCGYAMYVSCIILAFFAGASIIKLIPWIVSPYGAFVHILMPQ</sequence>
<keyword evidence="1" id="KW-1133">Transmembrane helix</keyword>
<keyword evidence="1" id="KW-0472">Membrane</keyword>
<name>A0A8S5TYV8_9CAUD</name>
<evidence type="ECO:0000256" key="1">
    <source>
        <dbReference type="SAM" id="Phobius"/>
    </source>
</evidence>
<feature type="transmembrane region" description="Helical" evidence="1">
    <location>
        <begin position="85"/>
        <end position="105"/>
    </location>
</feature>
<feature type="transmembrane region" description="Helical" evidence="1">
    <location>
        <begin position="33"/>
        <end position="54"/>
    </location>
</feature>